<evidence type="ECO:0000313" key="3">
    <source>
        <dbReference type="Proteomes" id="UP000177111"/>
    </source>
</evidence>
<feature type="transmembrane region" description="Helical" evidence="1">
    <location>
        <begin position="9"/>
        <end position="26"/>
    </location>
</feature>
<dbReference type="AlphaFoldDB" id="A0A1F8H395"/>
<keyword evidence="1" id="KW-0472">Membrane</keyword>
<keyword evidence="1" id="KW-1133">Transmembrane helix</keyword>
<comment type="caution">
    <text evidence="2">The sequence shown here is derived from an EMBL/GenBank/DDBJ whole genome shotgun (WGS) entry which is preliminary data.</text>
</comment>
<name>A0A1F8H395_9BACT</name>
<dbReference type="Proteomes" id="UP000177111">
    <property type="component" value="Unassembled WGS sequence"/>
</dbReference>
<protein>
    <submittedName>
        <fullName evidence="2">Uncharacterized protein</fullName>
    </submittedName>
</protein>
<keyword evidence="1" id="KW-0812">Transmembrane</keyword>
<organism evidence="2 3">
    <name type="scientific">Candidatus Yanofskybacteria bacterium RIFCSPLOWO2_02_FULL_44_18</name>
    <dbReference type="NCBI Taxonomy" id="1802705"/>
    <lineage>
        <taxon>Bacteria</taxon>
        <taxon>Candidatus Yanofskyibacteriota</taxon>
    </lineage>
</organism>
<proteinExistence type="predicted"/>
<gene>
    <name evidence="2" type="ORF">A3I96_00445</name>
</gene>
<dbReference type="EMBL" id="MGKT01000004">
    <property type="protein sequence ID" value="OGN31269.1"/>
    <property type="molecule type" value="Genomic_DNA"/>
</dbReference>
<sequence>MSFIKKHQAYLLLSLAILTIGYFVFIQGEDDEDLLVDGWVCPEEDVDINFTLAYMSKVDMNGVFKIIDFLKSQGCDMALQKLQARMSADIEAGISPGSQP</sequence>
<accession>A0A1F8H395</accession>
<evidence type="ECO:0000256" key="1">
    <source>
        <dbReference type="SAM" id="Phobius"/>
    </source>
</evidence>
<reference evidence="2 3" key="1">
    <citation type="journal article" date="2016" name="Nat. Commun.">
        <title>Thousands of microbial genomes shed light on interconnected biogeochemical processes in an aquifer system.</title>
        <authorList>
            <person name="Anantharaman K."/>
            <person name="Brown C.T."/>
            <person name="Hug L.A."/>
            <person name="Sharon I."/>
            <person name="Castelle C.J."/>
            <person name="Probst A.J."/>
            <person name="Thomas B.C."/>
            <person name="Singh A."/>
            <person name="Wilkins M.J."/>
            <person name="Karaoz U."/>
            <person name="Brodie E.L."/>
            <person name="Williams K.H."/>
            <person name="Hubbard S.S."/>
            <person name="Banfield J.F."/>
        </authorList>
    </citation>
    <scope>NUCLEOTIDE SEQUENCE [LARGE SCALE GENOMIC DNA]</scope>
</reference>
<evidence type="ECO:0000313" key="2">
    <source>
        <dbReference type="EMBL" id="OGN31269.1"/>
    </source>
</evidence>